<dbReference type="OrthoDB" id="436810at2759"/>
<proteinExistence type="predicted"/>
<feature type="domain" description="Conserved oligomeric Golgi complex subunit 5 N-terminal" evidence="3">
    <location>
        <begin position="33"/>
        <end position="183"/>
    </location>
</feature>
<dbReference type="GO" id="GO:0006891">
    <property type="term" value="P:intra-Golgi vesicle-mediated transport"/>
    <property type="evidence" value="ECO:0007669"/>
    <property type="project" value="InterPro"/>
</dbReference>
<accession>A0A7J6L321</accession>
<evidence type="ECO:0000313" key="4">
    <source>
        <dbReference type="EMBL" id="KAF4653870.1"/>
    </source>
</evidence>
<name>A0A7J6L321_PERCH</name>
<dbReference type="Pfam" id="PF10392">
    <property type="entry name" value="COG5_N"/>
    <property type="match status" value="1"/>
</dbReference>
<evidence type="ECO:0000313" key="5">
    <source>
        <dbReference type="Proteomes" id="UP000591131"/>
    </source>
</evidence>
<dbReference type="EMBL" id="JAAPAO010000781">
    <property type="protein sequence ID" value="KAF4653870.1"/>
    <property type="molecule type" value="Genomic_DNA"/>
</dbReference>
<organism evidence="4 5">
    <name type="scientific">Perkinsus chesapeaki</name>
    <name type="common">Clam parasite</name>
    <name type="synonym">Perkinsus andrewsi</name>
    <dbReference type="NCBI Taxonomy" id="330153"/>
    <lineage>
        <taxon>Eukaryota</taxon>
        <taxon>Sar</taxon>
        <taxon>Alveolata</taxon>
        <taxon>Perkinsozoa</taxon>
        <taxon>Perkinsea</taxon>
        <taxon>Perkinsida</taxon>
        <taxon>Perkinsidae</taxon>
        <taxon>Perkinsus</taxon>
    </lineage>
</organism>
<dbReference type="GO" id="GO:0017119">
    <property type="term" value="C:Golgi transport complex"/>
    <property type="evidence" value="ECO:0007669"/>
    <property type="project" value="InterPro"/>
</dbReference>
<feature type="region of interest" description="Disordered" evidence="2">
    <location>
        <begin position="1"/>
        <end position="20"/>
    </location>
</feature>
<dbReference type="Proteomes" id="UP000591131">
    <property type="component" value="Unassembled WGS sequence"/>
</dbReference>
<dbReference type="InterPro" id="IPR019465">
    <property type="entry name" value="Cog5"/>
</dbReference>
<evidence type="ECO:0000256" key="1">
    <source>
        <dbReference type="SAM" id="Coils"/>
    </source>
</evidence>
<feature type="region of interest" description="Disordered" evidence="2">
    <location>
        <begin position="56"/>
        <end position="78"/>
    </location>
</feature>
<evidence type="ECO:0000259" key="3">
    <source>
        <dbReference type="Pfam" id="PF10392"/>
    </source>
</evidence>
<protein>
    <recommendedName>
        <fullName evidence="3">Conserved oligomeric Golgi complex subunit 5 N-terminal domain-containing protein</fullName>
    </recommendedName>
</protein>
<dbReference type="AlphaFoldDB" id="A0A7J6L321"/>
<dbReference type="PANTHER" id="PTHR13228:SF3">
    <property type="entry name" value="CONSERVED OLIGOMERIC GOLGI COMPLEX SUBUNIT 5"/>
    <property type="match status" value="1"/>
</dbReference>
<sequence>MTVLSPRQRSGSRLATTEESDPAAAAAYSRLLENFMSPDFDVATFVREMVTNAENKGAISPAGGGGASTRRRGQQQPGGAVGAVIAQLDQAIFTVDEQLRSKVADCYDQLLLNDTTDLDRVERELRQVRESVAVLKATMQNVQSEAVAPFRDIKRRLDTLERAQKAAGLVRSTQRLLIGVRKLRMQMQAANAESASAFDYGRPALGTHSAKAAILASGLETLLSTEAETLERLPAISKEVAFIHHSSSTLRKQASEALTAALQPEVGSNAVAQRSSMVAAVQVLFELGCLATESALCAAGVLSNVDAFALQVPGQDTAQGDIVNEDQFWRVAHRLGEAISQFGRPVMMLDEFIRVGIDPLTQQRFMSAFQADVSHPITRASWEAITGGLAVKRLKHAHTTNRNLRGGKVDLARLRSVVISDPLTTLRRGTGSSKVGRSSADANTLTADDGEYFSLMEDALGFPNVASSSPK</sequence>
<evidence type="ECO:0000256" key="2">
    <source>
        <dbReference type="SAM" id="MobiDB-lite"/>
    </source>
</evidence>
<feature type="compositionally biased region" description="Polar residues" evidence="2">
    <location>
        <begin position="1"/>
        <end position="17"/>
    </location>
</feature>
<reference evidence="4 5" key="1">
    <citation type="submission" date="2020-04" db="EMBL/GenBank/DDBJ databases">
        <title>Perkinsus chesapeaki whole genome sequence.</title>
        <authorList>
            <person name="Bogema D.R."/>
        </authorList>
    </citation>
    <scope>NUCLEOTIDE SEQUENCE [LARGE SCALE GENOMIC DNA]</scope>
    <source>
        <strain evidence="4">ATCC PRA-425</strain>
    </source>
</reference>
<gene>
    <name evidence="4" type="ORF">FOL47_010267</name>
</gene>
<dbReference type="PANTHER" id="PTHR13228">
    <property type="entry name" value="CONSERVED OLIGOMERIC GOLGI COMPLEX COMPONENT 5"/>
    <property type="match status" value="1"/>
</dbReference>
<dbReference type="InterPro" id="IPR049176">
    <property type="entry name" value="COG5_N"/>
</dbReference>
<keyword evidence="5" id="KW-1185">Reference proteome</keyword>
<feature type="coiled-coil region" evidence="1">
    <location>
        <begin position="118"/>
        <end position="145"/>
    </location>
</feature>
<keyword evidence="1" id="KW-0175">Coiled coil</keyword>
<comment type="caution">
    <text evidence="4">The sequence shown here is derived from an EMBL/GenBank/DDBJ whole genome shotgun (WGS) entry which is preliminary data.</text>
</comment>